<dbReference type="AlphaFoldDB" id="A0A8T0JIA3"/>
<organism evidence="1 2">
    <name type="scientific">Phaseolus angularis</name>
    <name type="common">Azuki bean</name>
    <name type="synonym">Vigna angularis</name>
    <dbReference type="NCBI Taxonomy" id="3914"/>
    <lineage>
        <taxon>Eukaryota</taxon>
        <taxon>Viridiplantae</taxon>
        <taxon>Streptophyta</taxon>
        <taxon>Embryophyta</taxon>
        <taxon>Tracheophyta</taxon>
        <taxon>Spermatophyta</taxon>
        <taxon>Magnoliopsida</taxon>
        <taxon>eudicotyledons</taxon>
        <taxon>Gunneridae</taxon>
        <taxon>Pentapetalae</taxon>
        <taxon>rosids</taxon>
        <taxon>fabids</taxon>
        <taxon>Fabales</taxon>
        <taxon>Fabaceae</taxon>
        <taxon>Papilionoideae</taxon>
        <taxon>50 kb inversion clade</taxon>
        <taxon>NPAAA clade</taxon>
        <taxon>indigoferoid/millettioid clade</taxon>
        <taxon>Phaseoleae</taxon>
        <taxon>Vigna</taxon>
    </lineage>
</organism>
<comment type="caution">
    <text evidence="1">The sequence shown here is derived from an EMBL/GenBank/DDBJ whole genome shotgun (WGS) entry which is preliminary data.</text>
</comment>
<sequence>MVTVASVLGIEIFVEGLPALCFEREKVVAAAADSRGDWRHRWLKVVERQAWMWMLECLTFGRRSNEGGTALTPAKPPTDIALIGSHKVENVNRIRDGCSGAPPLMTHVGTKVE</sequence>
<dbReference type="Proteomes" id="UP000743370">
    <property type="component" value="Unassembled WGS sequence"/>
</dbReference>
<gene>
    <name evidence="1" type="ORF">HKW66_Vig0208270</name>
</gene>
<evidence type="ECO:0000313" key="1">
    <source>
        <dbReference type="EMBL" id="KAG2372304.1"/>
    </source>
</evidence>
<name>A0A8T0JIA3_PHAAN</name>
<dbReference type="EMBL" id="JABFOF010000011">
    <property type="protein sequence ID" value="KAG2372304.1"/>
    <property type="molecule type" value="Genomic_DNA"/>
</dbReference>
<proteinExistence type="predicted"/>
<evidence type="ECO:0000313" key="2">
    <source>
        <dbReference type="Proteomes" id="UP000743370"/>
    </source>
</evidence>
<reference evidence="1 2" key="1">
    <citation type="submission" date="2020-05" db="EMBL/GenBank/DDBJ databases">
        <title>Vigna angularis (adzuki bean) Var. LongXiaoDou No. 4 denovo assembly.</title>
        <authorList>
            <person name="Xiang H."/>
        </authorList>
    </citation>
    <scope>NUCLEOTIDE SEQUENCE [LARGE SCALE GENOMIC DNA]</scope>
    <source>
        <tissue evidence="1">Leaf</tissue>
    </source>
</reference>
<accession>A0A8T0JIA3</accession>
<protein>
    <submittedName>
        <fullName evidence="1">Uncharacterized protein</fullName>
    </submittedName>
</protein>